<comment type="similarity">
    <text evidence="1">Belongs to the type-I restriction system S methylase family.</text>
</comment>
<keyword evidence="2" id="KW-0680">Restriction system</keyword>
<evidence type="ECO:0000256" key="1">
    <source>
        <dbReference type="ARBA" id="ARBA00010923"/>
    </source>
</evidence>
<dbReference type="OrthoDB" id="164285at2"/>
<sequence length="445" mass="49769">MSVSVLADLLEFTRDGEWGKGEPDAGLVEVGIIRGTDFSNVRYGDLSSIPKRYVRSSVVEKKKLRSGDVLIETAGGTKDQLTGRSVFLNESIFRGSERPLLCASFARFLRIREGSADARYIFWKLQDEYIREELLPFHVQHTGVARFQYTQFATTHALELPDSLDEQEEIGSVLSALDDKIELNRRTNETLEALAQAIFKDWFVDFGPTRRKHEGVTDPVAILGGLITDPAKAVALAGLFPDRFGDDGLPEGWEDKGLNEVAEFLNGVALQKFPPTGDDDLPVIKIAELRGGITTKTNLANRSIADKYLIKDGDFLFSWSGSLMAKFWTEGEGALNQHLFKVSSATHPRWFYSQWVHHHLPEFQTIAASKATTMGHIQRGHLSAARVIAPPEPMLGAMTEIIESLVERTIHNDLENRTLAETRDYLLPKLMSGEVRMRNAEKLVE</sequence>
<proteinExistence type="inferred from homology"/>
<evidence type="ECO:0000256" key="3">
    <source>
        <dbReference type="ARBA" id="ARBA00023125"/>
    </source>
</evidence>
<keyword evidence="6" id="KW-1185">Reference proteome</keyword>
<dbReference type="EMBL" id="NPEV01000039">
    <property type="protein sequence ID" value="RAI25921.1"/>
    <property type="molecule type" value="Genomic_DNA"/>
</dbReference>
<dbReference type="Gene3D" id="3.90.220.20">
    <property type="entry name" value="DNA methylase specificity domains"/>
    <property type="match status" value="2"/>
</dbReference>
<feature type="domain" description="Type I restriction modification DNA specificity" evidence="4">
    <location>
        <begin position="250"/>
        <end position="407"/>
    </location>
</feature>
<keyword evidence="3" id="KW-0238">DNA-binding</keyword>
<accession>A0A327JIT5</accession>
<evidence type="ECO:0000256" key="2">
    <source>
        <dbReference type="ARBA" id="ARBA00022747"/>
    </source>
</evidence>
<dbReference type="Pfam" id="PF01420">
    <property type="entry name" value="Methylase_S"/>
    <property type="match status" value="1"/>
</dbReference>
<dbReference type="SUPFAM" id="SSF116734">
    <property type="entry name" value="DNA methylase specificity domain"/>
    <property type="match status" value="2"/>
</dbReference>
<dbReference type="AlphaFoldDB" id="A0A327JIT5"/>
<dbReference type="InterPro" id="IPR044946">
    <property type="entry name" value="Restrct_endonuc_typeI_TRD_sf"/>
</dbReference>
<reference evidence="5 6" key="1">
    <citation type="submission" date="2017-07" db="EMBL/GenBank/DDBJ databases">
        <title>Draft Genome Sequences of Select Purple Nonsulfur Bacteria.</title>
        <authorList>
            <person name="Lasarre B."/>
            <person name="Mckinlay J.B."/>
        </authorList>
    </citation>
    <scope>NUCLEOTIDE SEQUENCE [LARGE SCALE GENOMIC DNA]</scope>
    <source>
        <strain evidence="5 6">DSM 11290</strain>
    </source>
</reference>
<organism evidence="5 6">
    <name type="scientific">Rhodobium orientis</name>
    <dbReference type="NCBI Taxonomy" id="34017"/>
    <lineage>
        <taxon>Bacteria</taxon>
        <taxon>Pseudomonadati</taxon>
        <taxon>Pseudomonadota</taxon>
        <taxon>Alphaproteobacteria</taxon>
        <taxon>Hyphomicrobiales</taxon>
        <taxon>Rhodobiaceae</taxon>
        <taxon>Rhodobium</taxon>
    </lineage>
</organism>
<dbReference type="PANTHER" id="PTHR30408">
    <property type="entry name" value="TYPE-1 RESTRICTION ENZYME ECOKI SPECIFICITY PROTEIN"/>
    <property type="match status" value="1"/>
</dbReference>
<dbReference type="InterPro" id="IPR052021">
    <property type="entry name" value="Type-I_RS_S_subunit"/>
</dbReference>
<dbReference type="InterPro" id="IPR000055">
    <property type="entry name" value="Restrct_endonuc_typeI_TRD"/>
</dbReference>
<comment type="caution">
    <text evidence="5">The sequence shown here is derived from an EMBL/GenBank/DDBJ whole genome shotgun (WGS) entry which is preliminary data.</text>
</comment>
<gene>
    <name evidence="5" type="ORF">CH339_16425</name>
</gene>
<dbReference type="RefSeq" id="WP_111435472.1">
    <property type="nucleotide sequence ID" value="NZ_JACIGG010000003.1"/>
</dbReference>
<dbReference type="PANTHER" id="PTHR30408:SF13">
    <property type="entry name" value="TYPE I RESTRICTION ENZYME HINDI SPECIFICITY SUBUNIT"/>
    <property type="match status" value="1"/>
</dbReference>
<dbReference type="GO" id="GO:0003677">
    <property type="term" value="F:DNA binding"/>
    <property type="evidence" value="ECO:0007669"/>
    <property type="project" value="UniProtKB-KW"/>
</dbReference>
<dbReference type="Proteomes" id="UP000249299">
    <property type="component" value="Unassembled WGS sequence"/>
</dbReference>
<evidence type="ECO:0000313" key="6">
    <source>
        <dbReference type="Proteomes" id="UP000249299"/>
    </source>
</evidence>
<name>A0A327JIT5_9HYPH</name>
<evidence type="ECO:0000259" key="4">
    <source>
        <dbReference type="Pfam" id="PF01420"/>
    </source>
</evidence>
<dbReference type="GO" id="GO:0009307">
    <property type="term" value="P:DNA restriction-modification system"/>
    <property type="evidence" value="ECO:0007669"/>
    <property type="project" value="UniProtKB-KW"/>
</dbReference>
<protein>
    <recommendedName>
        <fullName evidence="4">Type I restriction modification DNA specificity domain-containing protein</fullName>
    </recommendedName>
</protein>
<evidence type="ECO:0000313" key="5">
    <source>
        <dbReference type="EMBL" id="RAI25921.1"/>
    </source>
</evidence>